<dbReference type="RefSeq" id="WP_152784689.1">
    <property type="nucleotide sequence ID" value="NZ_BAABEQ010000004.1"/>
</dbReference>
<gene>
    <name evidence="2" type="ORF">FNH04_15915</name>
</gene>
<sequence length="91" mass="10293">MSKDRPWNRRPEPAGTPEPAGKTEPAHEIPPLAGLELHRMADDEVRAHCLKQARFWLAGYEHLRLMNEDHLEIATKYAVIAQAFRPGPASE</sequence>
<keyword evidence="3" id="KW-1185">Reference proteome</keyword>
<evidence type="ECO:0000313" key="3">
    <source>
        <dbReference type="Proteomes" id="UP000326979"/>
    </source>
</evidence>
<dbReference type="OrthoDB" id="9936151at2"/>
<feature type="region of interest" description="Disordered" evidence="1">
    <location>
        <begin position="1"/>
        <end position="31"/>
    </location>
</feature>
<evidence type="ECO:0000256" key="1">
    <source>
        <dbReference type="SAM" id="MobiDB-lite"/>
    </source>
</evidence>
<evidence type="ECO:0000313" key="2">
    <source>
        <dbReference type="EMBL" id="MPY41341.1"/>
    </source>
</evidence>
<organism evidence="2 3">
    <name type="scientific">Streptomyces phyllanthi</name>
    <dbReference type="NCBI Taxonomy" id="1803180"/>
    <lineage>
        <taxon>Bacteria</taxon>
        <taxon>Bacillati</taxon>
        <taxon>Actinomycetota</taxon>
        <taxon>Actinomycetes</taxon>
        <taxon>Kitasatosporales</taxon>
        <taxon>Streptomycetaceae</taxon>
        <taxon>Streptomyces</taxon>
    </lineage>
</organism>
<protein>
    <submittedName>
        <fullName evidence="2">Uncharacterized protein</fullName>
    </submittedName>
</protein>
<dbReference type="Proteomes" id="UP000326979">
    <property type="component" value="Unassembled WGS sequence"/>
</dbReference>
<feature type="compositionally biased region" description="Basic and acidic residues" evidence="1">
    <location>
        <begin position="1"/>
        <end position="12"/>
    </location>
</feature>
<reference evidence="2 3" key="1">
    <citation type="submission" date="2019-07" db="EMBL/GenBank/DDBJ databases">
        <title>New species of Amycolatopsis and Streptomyces.</title>
        <authorList>
            <person name="Duangmal K."/>
            <person name="Teo W.F.A."/>
            <person name="Lipun K."/>
        </authorList>
    </citation>
    <scope>NUCLEOTIDE SEQUENCE [LARGE SCALE GENOMIC DNA]</scope>
    <source>
        <strain evidence="2 3">TISTR 2346</strain>
    </source>
</reference>
<dbReference type="AlphaFoldDB" id="A0A5N8W1E8"/>
<proteinExistence type="predicted"/>
<comment type="caution">
    <text evidence="2">The sequence shown here is derived from an EMBL/GenBank/DDBJ whole genome shotgun (WGS) entry which is preliminary data.</text>
</comment>
<accession>A0A5N8W1E8</accession>
<dbReference type="EMBL" id="VJZE01000092">
    <property type="protein sequence ID" value="MPY41341.1"/>
    <property type="molecule type" value="Genomic_DNA"/>
</dbReference>
<name>A0A5N8W1E8_9ACTN</name>